<evidence type="ECO:0000259" key="1">
    <source>
        <dbReference type="Pfam" id="PF12728"/>
    </source>
</evidence>
<accession>A0A848R1I2</accession>
<proteinExistence type="predicted"/>
<evidence type="ECO:0000313" key="3">
    <source>
        <dbReference type="Proteomes" id="UP000583639"/>
    </source>
</evidence>
<dbReference type="GeneID" id="31795881"/>
<dbReference type="PANTHER" id="PTHR34585">
    <property type="match status" value="1"/>
</dbReference>
<evidence type="ECO:0000313" key="2">
    <source>
        <dbReference type="EMBL" id="NMW42194.1"/>
    </source>
</evidence>
<dbReference type="InterPro" id="IPR009061">
    <property type="entry name" value="DNA-bd_dom_put_sf"/>
</dbReference>
<dbReference type="RefSeq" id="WP_004329615.1">
    <property type="nucleotide sequence ID" value="NZ_JABDSI010000136.1"/>
</dbReference>
<gene>
    <name evidence="2" type="ORF">HKQ55_19225</name>
</gene>
<dbReference type="EMBL" id="JABDSI010000136">
    <property type="protein sequence ID" value="NMW42194.1"/>
    <property type="molecule type" value="Genomic_DNA"/>
</dbReference>
<dbReference type="Proteomes" id="UP000583639">
    <property type="component" value="Unassembled WGS sequence"/>
</dbReference>
<feature type="domain" description="Helix-turn-helix" evidence="1">
    <location>
        <begin position="43"/>
        <end position="90"/>
    </location>
</feature>
<name>A0A848R1I2_PHOVU</name>
<sequence>MSNEIREKDHEWVKTFHSNFDRLLALLEKLLEKRQPSAYGDELLTDKEVAYLLKVSRRTLQDYRNNGILPYTQVGGKILYRASDIEKALMKGYKEAYRYKRS</sequence>
<organism evidence="2 3">
    <name type="scientific">Phocaeicola vulgatus</name>
    <name type="common">Bacteroides vulgatus</name>
    <dbReference type="NCBI Taxonomy" id="821"/>
    <lineage>
        <taxon>Bacteria</taxon>
        <taxon>Pseudomonadati</taxon>
        <taxon>Bacteroidota</taxon>
        <taxon>Bacteroidia</taxon>
        <taxon>Bacteroidales</taxon>
        <taxon>Bacteroidaceae</taxon>
        <taxon>Phocaeicola</taxon>
    </lineage>
</organism>
<dbReference type="SUPFAM" id="SSF46955">
    <property type="entry name" value="Putative DNA-binding domain"/>
    <property type="match status" value="1"/>
</dbReference>
<protein>
    <submittedName>
        <fullName evidence="2">Helix-turn-helix domain-containing protein</fullName>
    </submittedName>
</protein>
<dbReference type="AlphaFoldDB" id="A0A848R1I2"/>
<dbReference type="Pfam" id="PF12728">
    <property type="entry name" value="HTH_17"/>
    <property type="match status" value="1"/>
</dbReference>
<reference evidence="2 3" key="1">
    <citation type="submission" date="2020-04" db="EMBL/GenBank/DDBJ databases">
        <title>A novel gut-associated lysogenic phage, Bacteroides phage BV01, alters the host transcriptome and bile acid metabolism in Bacteroides vulgatus.</title>
        <authorList>
            <person name="Campbell D.E."/>
            <person name="Ly L."/>
            <person name="Ridlon J.M."/>
            <person name="Hsiao A."/>
            <person name="Degnan P.H."/>
        </authorList>
    </citation>
    <scope>NUCLEOTIDE SEQUENCE [LARGE SCALE GENOMIC DNA]</scope>
    <source>
        <strain evidence="2 3">VPI-BV8526</strain>
    </source>
</reference>
<comment type="caution">
    <text evidence="2">The sequence shown here is derived from an EMBL/GenBank/DDBJ whole genome shotgun (WGS) entry which is preliminary data.</text>
</comment>
<dbReference type="PANTHER" id="PTHR34585:SF22">
    <property type="entry name" value="HELIX-TURN-HELIX DOMAIN-CONTAINING PROTEIN"/>
    <property type="match status" value="1"/>
</dbReference>
<dbReference type="InterPro" id="IPR041657">
    <property type="entry name" value="HTH_17"/>
</dbReference>